<evidence type="ECO:0000259" key="1">
    <source>
        <dbReference type="Pfam" id="PF24494"/>
    </source>
</evidence>
<feature type="domain" description="DUF7587" evidence="1">
    <location>
        <begin position="24"/>
        <end position="172"/>
    </location>
</feature>
<dbReference type="EMBL" id="NIDN02000017">
    <property type="protein sequence ID" value="RLM00297.1"/>
    <property type="molecule type" value="Genomic_DNA"/>
</dbReference>
<comment type="caution">
    <text evidence="2">The sequence shown here is derived from an EMBL/GenBank/DDBJ whole genome shotgun (WGS) entry which is preliminary data.</text>
</comment>
<dbReference type="AlphaFoldDB" id="A0A3R7FBR1"/>
<reference evidence="2 3" key="1">
    <citation type="submission" date="2018-08" db="EMBL/GenBank/DDBJ databases">
        <title>Draft genome sequences of two Aspergillus turcosus clinical strains isolated from bronchoalveolar lavage fluid: one azole-susceptible and the other azole-resistant.</title>
        <authorList>
            <person name="Parent-Michaud M."/>
            <person name="Dufresne P.J."/>
            <person name="Fournier E."/>
            <person name="Martineau C."/>
            <person name="Moreira S."/>
            <person name="Perkins V."/>
            <person name="De Repentigny L."/>
            <person name="Dufresne S.F."/>
        </authorList>
    </citation>
    <scope>NUCLEOTIDE SEQUENCE [LARGE SCALE GENOMIC DNA]</scope>
    <source>
        <strain evidence="2">HMR AF 1038</strain>
    </source>
</reference>
<dbReference type="STRING" id="1245748.A0A3R7FBR1"/>
<keyword evidence="3" id="KW-1185">Reference proteome</keyword>
<dbReference type="Proteomes" id="UP000215289">
    <property type="component" value="Unassembled WGS sequence"/>
</dbReference>
<sequence>MQSVPFNPNPILQANMRRFAKESRPRYLFRVHAPLSAGESSAYSVRSPAALYDLPEQTDDLFALARFNASQSLKNHLEWNCVGSCNLMSWTTSLLFALQYGLHRHRTDRPRPAIEDIFLLMIDTRDFPERTFIKDLEAVNAFNTHEMHHMRHWDDYLALRRYDYFGEYLSQGALDIQGRCVQVSFQTLIDLGLFELFPPLAAEAEWERWARRVIELRQPFYRREIATSTADEVRTAIRLARDGFGGRWTFPVAAMLLAFKPRANNDQVLLEGFEAEFAEDEIQELSLHDIQVDRVGLPELVQFENLVNDIHRRFTGRDINSVFWF</sequence>
<dbReference type="InterPro" id="IPR056009">
    <property type="entry name" value="DUF7587"/>
</dbReference>
<proteinExistence type="predicted"/>
<evidence type="ECO:0000313" key="3">
    <source>
        <dbReference type="Proteomes" id="UP000215289"/>
    </source>
</evidence>
<organism evidence="2 3">
    <name type="scientific">Aspergillus turcosus</name>
    <dbReference type="NCBI Taxonomy" id="1245748"/>
    <lineage>
        <taxon>Eukaryota</taxon>
        <taxon>Fungi</taxon>
        <taxon>Dikarya</taxon>
        <taxon>Ascomycota</taxon>
        <taxon>Pezizomycotina</taxon>
        <taxon>Eurotiomycetes</taxon>
        <taxon>Eurotiomycetidae</taxon>
        <taxon>Eurotiales</taxon>
        <taxon>Aspergillaceae</taxon>
        <taxon>Aspergillus</taxon>
        <taxon>Aspergillus subgen. Fumigati</taxon>
    </lineage>
</organism>
<dbReference type="OrthoDB" id="4152607at2759"/>
<evidence type="ECO:0000313" key="2">
    <source>
        <dbReference type="EMBL" id="RLM00297.1"/>
    </source>
</evidence>
<gene>
    <name evidence="2" type="ORF">CFD26_105670</name>
</gene>
<protein>
    <recommendedName>
        <fullName evidence="1">DUF7587 domain-containing protein</fullName>
    </recommendedName>
</protein>
<name>A0A3R7FBR1_9EURO</name>
<accession>A0A3R7FBR1</accession>
<dbReference type="Pfam" id="PF24494">
    <property type="entry name" value="DUF7587"/>
    <property type="match status" value="1"/>
</dbReference>